<comment type="subunit">
    <text evidence="6">Component of the Mediator complex.</text>
</comment>
<dbReference type="Pfam" id="PF09748">
    <property type="entry name" value="Med10"/>
    <property type="match status" value="1"/>
</dbReference>
<name>A0AB34K6K5_PRYPA</name>
<evidence type="ECO:0000256" key="7">
    <source>
        <dbReference type="SAM" id="MobiDB-lite"/>
    </source>
</evidence>
<dbReference type="EMBL" id="JBGBPQ010000002">
    <property type="protein sequence ID" value="KAL1528626.1"/>
    <property type="molecule type" value="Genomic_DNA"/>
</dbReference>
<evidence type="ECO:0000256" key="5">
    <source>
        <dbReference type="ARBA" id="ARBA00023242"/>
    </source>
</evidence>
<dbReference type="AlphaFoldDB" id="A0AB34K6K5"/>
<keyword evidence="9" id="KW-1185">Reference proteome</keyword>
<evidence type="ECO:0000256" key="6">
    <source>
        <dbReference type="RuleBase" id="RU364146"/>
    </source>
</evidence>
<evidence type="ECO:0000313" key="9">
    <source>
        <dbReference type="Proteomes" id="UP001515480"/>
    </source>
</evidence>
<dbReference type="Proteomes" id="UP001515480">
    <property type="component" value="Unassembled WGS sequence"/>
</dbReference>
<keyword evidence="5 6" id="KW-0539">Nucleus</keyword>
<sequence length="135" mass="15100">MSELQDAIANAIEDARQLDIMALSEKTSNPTFLDGINAFITRLERVKTVSQSSDLEVPVEFIHRHVDEARSPDDFKEDILSRVKATANQTRGKIAALQHLKESVRQFSKQHGLMDEPGSSDDQSPRGAKRARVDQ</sequence>
<dbReference type="GO" id="GO:0006357">
    <property type="term" value="P:regulation of transcription by RNA polymerase II"/>
    <property type="evidence" value="ECO:0007669"/>
    <property type="project" value="InterPro"/>
</dbReference>
<comment type="caution">
    <text evidence="8">The sequence shown here is derived from an EMBL/GenBank/DDBJ whole genome shotgun (WGS) entry which is preliminary data.</text>
</comment>
<evidence type="ECO:0000256" key="1">
    <source>
        <dbReference type="ARBA" id="ARBA00004123"/>
    </source>
</evidence>
<proteinExistence type="inferred from homology"/>
<keyword evidence="4 6" id="KW-0804">Transcription</keyword>
<keyword evidence="3 6" id="KW-0805">Transcription regulation</keyword>
<dbReference type="GO" id="GO:0003712">
    <property type="term" value="F:transcription coregulator activity"/>
    <property type="evidence" value="ECO:0007669"/>
    <property type="project" value="InterPro"/>
</dbReference>
<keyword evidence="6" id="KW-0010">Activator</keyword>
<dbReference type="GO" id="GO:0016592">
    <property type="term" value="C:mediator complex"/>
    <property type="evidence" value="ECO:0007669"/>
    <property type="project" value="InterPro"/>
</dbReference>
<comment type="similarity">
    <text evidence="2 6">Belongs to the Mediator complex subunit 10 family.</text>
</comment>
<organism evidence="8 9">
    <name type="scientific">Prymnesium parvum</name>
    <name type="common">Toxic golden alga</name>
    <dbReference type="NCBI Taxonomy" id="97485"/>
    <lineage>
        <taxon>Eukaryota</taxon>
        <taxon>Haptista</taxon>
        <taxon>Haptophyta</taxon>
        <taxon>Prymnesiophyceae</taxon>
        <taxon>Prymnesiales</taxon>
        <taxon>Prymnesiaceae</taxon>
        <taxon>Prymnesium</taxon>
    </lineage>
</organism>
<accession>A0AB34K6K5</accession>
<evidence type="ECO:0000256" key="3">
    <source>
        <dbReference type="ARBA" id="ARBA00023015"/>
    </source>
</evidence>
<feature type="region of interest" description="Disordered" evidence="7">
    <location>
        <begin position="105"/>
        <end position="135"/>
    </location>
</feature>
<evidence type="ECO:0000256" key="4">
    <source>
        <dbReference type="ARBA" id="ARBA00023163"/>
    </source>
</evidence>
<protein>
    <recommendedName>
        <fullName evidence="6">Mediator of RNA polymerase II transcription subunit 10</fullName>
    </recommendedName>
    <alternativeName>
        <fullName evidence="6">Mediator complex subunit 10</fullName>
    </alternativeName>
</protein>
<gene>
    <name evidence="6" type="primary">MED10</name>
    <name evidence="8" type="ORF">AB1Y20_009964</name>
</gene>
<evidence type="ECO:0000313" key="8">
    <source>
        <dbReference type="EMBL" id="KAL1528626.1"/>
    </source>
</evidence>
<comment type="function">
    <text evidence="6">Component of the Mediator complex, a coactivator involved in the regulated transcription of nearly all RNA polymerase II-dependent genes. Mediator functions as a bridge to convey information from gene-specific regulatory proteins to the basal RNA polymerase II transcription machinery. Mediator is recruited to promoters by direct interactions with regulatory proteins and serves as a scaffold for the assembly of a functional preinitiation complex with RNA polymerase II and the general transcription factors.</text>
</comment>
<comment type="subcellular location">
    <subcellularLocation>
        <location evidence="1 6">Nucleus</location>
    </subcellularLocation>
</comment>
<evidence type="ECO:0000256" key="2">
    <source>
        <dbReference type="ARBA" id="ARBA00005389"/>
    </source>
</evidence>
<reference evidence="8 9" key="1">
    <citation type="journal article" date="2024" name="Science">
        <title>Giant polyketide synthase enzymes in the biosynthesis of giant marine polyether toxins.</title>
        <authorList>
            <person name="Fallon T.R."/>
            <person name="Shende V.V."/>
            <person name="Wierzbicki I.H."/>
            <person name="Pendleton A.L."/>
            <person name="Watervoot N.F."/>
            <person name="Auber R.P."/>
            <person name="Gonzalez D.J."/>
            <person name="Wisecaver J.H."/>
            <person name="Moore B.S."/>
        </authorList>
    </citation>
    <scope>NUCLEOTIDE SEQUENCE [LARGE SCALE GENOMIC DNA]</scope>
    <source>
        <strain evidence="8 9">12B1</strain>
    </source>
</reference>
<dbReference type="InterPro" id="IPR019145">
    <property type="entry name" value="Mediator_Med10"/>
</dbReference>